<dbReference type="OrthoDB" id="434647at2759"/>
<proteinExistence type="predicted"/>
<comment type="caution">
    <text evidence="2">The sequence shown here is derived from an EMBL/GenBank/DDBJ whole genome shotgun (WGS) entry which is preliminary data.</text>
</comment>
<dbReference type="Proteomes" id="UP000655225">
    <property type="component" value="Unassembled WGS sequence"/>
</dbReference>
<keyword evidence="3" id="KW-1185">Reference proteome</keyword>
<keyword evidence="1" id="KW-0812">Transmembrane</keyword>
<gene>
    <name evidence="2" type="ORF">HHK36_031719</name>
</gene>
<evidence type="ECO:0000256" key="1">
    <source>
        <dbReference type="SAM" id="Phobius"/>
    </source>
</evidence>
<name>A0A834Y6G0_TETSI</name>
<dbReference type="AlphaFoldDB" id="A0A834Y6G0"/>
<dbReference type="EMBL" id="JABCRI010000215">
    <property type="protein sequence ID" value="KAF8370242.1"/>
    <property type="molecule type" value="Genomic_DNA"/>
</dbReference>
<accession>A0A834Y6G0</accession>
<reference evidence="2 3" key="1">
    <citation type="submission" date="2020-04" db="EMBL/GenBank/DDBJ databases">
        <title>Plant Genome Project.</title>
        <authorList>
            <person name="Zhang R.-G."/>
        </authorList>
    </citation>
    <scope>NUCLEOTIDE SEQUENCE [LARGE SCALE GENOMIC DNA]</scope>
    <source>
        <strain evidence="2">YNK0</strain>
        <tissue evidence="2">Leaf</tissue>
    </source>
</reference>
<organism evidence="2 3">
    <name type="scientific">Tetracentron sinense</name>
    <name type="common">Spur-leaf</name>
    <dbReference type="NCBI Taxonomy" id="13715"/>
    <lineage>
        <taxon>Eukaryota</taxon>
        <taxon>Viridiplantae</taxon>
        <taxon>Streptophyta</taxon>
        <taxon>Embryophyta</taxon>
        <taxon>Tracheophyta</taxon>
        <taxon>Spermatophyta</taxon>
        <taxon>Magnoliopsida</taxon>
        <taxon>Trochodendrales</taxon>
        <taxon>Trochodendraceae</taxon>
        <taxon>Tetracentron</taxon>
    </lineage>
</organism>
<feature type="transmembrane region" description="Helical" evidence="1">
    <location>
        <begin position="115"/>
        <end position="134"/>
    </location>
</feature>
<sequence length="185" mass="21211">MGFKAFHSNFNWLRLSSSLRNAGVRECSLKAGRTEEVRRTTYGYDSFFRPYLAKHETEIDRNLLELRTRTGDIAVLRKQICQECKPLYNTIDDPKIALILIMRFININSPRKSRLALNSFILLITVVLSLLIITSDLDTAKSNRLDLFRLGRGQNVACGWLWCLQYLTGLRAMSSSIESEAAPEY</sequence>
<evidence type="ECO:0000313" key="2">
    <source>
        <dbReference type="EMBL" id="KAF8370242.1"/>
    </source>
</evidence>
<protein>
    <submittedName>
        <fullName evidence="2">Uncharacterized protein</fullName>
    </submittedName>
</protein>
<keyword evidence="1" id="KW-0472">Membrane</keyword>
<keyword evidence="1" id="KW-1133">Transmembrane helix</keyword>
<evidence type="ECO:0000313" key="3">
    <source>
        <dbReference type="Proteomes" id="UP000655225"/>
    </source>
</evidence>